<organism evidence="1 2">
    <name type="scientific">Leptospira ryugenii</name>
    <dbReference type="NCBI Taxonomy" id="1917863"/>
    <lineage>
        <taxon>Bacteria</taxon>
        <taxon>Pseudomonadati</taxon>
        <taxon>Spirochaetota</taxon>
        <taxon>Spirochaetia</taxon>
        <taxon>Leptospirales</taxon>
        <taxon>Leptospiraceae</taxon>
        <taxon>Leptospira</taxon>
    </lineage>
</organism>
<evidence type="ECO:0000313" key="2">
    <source>
        <dbReference type="Proteomes" id="UP000245133"/>
    </source>
</evidence>
<dbReference type="RefSeq" id="WP_108978462.1">
    <property type="nucleotide sequence ID" value="NZ_BFBB01000010.1"/>
</dbReference>
<dbReference type="EMBL" id="BFBB01000010">
    <property type="protein sequence ID" value="GBF52058.1"/>
    <property type="molecule type" value="Genomic_DNA"/>
</dbReference>
<name>A0A2P2E5A3_9LEPT</name>
<reference evidence="1 2" key="1">
    <citation type="submission" date="2018-02" db="EMBL/GenBank/DDBJ databases">
        <title>Novel Leptospira species isolated from soil and water in Japan.</title>
        <authorList>
            <person name="Nakao R."/>
            <person name="Masuzawa T."/>
        </authorList>
    </citation>
    <scope>NUCLEOTIDE SEQUENCE [LARGE SCALE GENOMIC DNA]</scope>
    <source>
        <strain evidence="1 2">YH101</strain>
    </source>
</reference>
<dbReference type="OrthoDB" id="334578at2"/>
<sequence>MTGYGYEGTLNKNESNYDYSDLAIKVYPDECRRILFLGEIEEFAEWEDRYDYNPTRSSKFVVRLRKKNVCAVQKWMRVIPWCGSRFIDLRERMVAKFREGVLEAVFVRTPWGGLAPNPVGLQAWRGMGVGGGVFPGA</sequence>
<accession>A0A2P2E5A3</accession>
<dbReference type="AlphaFoldDB" id="A0A2P2E5A3"/>
<keyword evidence="2" id="KW-1185">Reference proteome</keyword>
<comment type="caution">
    <text evidence="1">The sequence shown here is derived from an EMBL/GenBank/DDBJ whole genome shotgun (WGS) entry which is preliminary data.</text>
</comment>
<dbReference type="Proteomes" id="UP000245133">
    <property type="component" value="Unassembled WGS sequence"/>
</dbReference>
<proteinExistence type="predicted"/>
<evidence type="ECO:0000313" key="1">
    <source>
        <dbReference type="EMBL" id="GBF52058.1"/>
    </source>
</evidence>
<protein>
    <submittedName>
        <fullName evidence="1">Uncharacterized protein</fullName>
    </submittedName>
</protein>
<gene>
    <name evidence="1" type="ORF">LPTSP4_35960</name>
</gene>